<dbReference type="InterPro" id="IPR027417">
    <property type="entry name" value="P-loop_NTPase"/>
</dbReference>
<dbReference type="InterPro" id="IPR018973">
    <property type="entry name" value="MZB"/>
</dbReference>
<dbReference type="OrthoDB" id="18781at2759"/>
<dbReference type="EMBL" id="SEOQ01000097">
    <property type="protein sequence ID" value="TFY70534.1"/>
    <property type="molecule type" value="Genomic_DNA"/>
</dbReference>
<proteinExistence type="predicted"/>
<accession>A0A4Y9Z7Y7</accession>
<dbReference type="SMART" id="SM00487">
    <property type="entry name" value="DEXDc"/>
    <property type="match status" value="1"/>
</dbReference>
<name>A0A4Y9Z7Y7_9AGAM</name>
<keyword evidence="2" id="KW-0067">ATP-binding</keyword>
<keyword evidence="7" id="KW-1185">Reference proteome</keyword>
<evidence type="ECO:0000313" key="6">
    <source>
        <dbReference type="EMBL" id="TFY70534.1"/>
    </source>
</evidence>
<dbReference type="GO" id="GO:0006289">
    <property type="term" value="P:nucleotide-excision repair"/>
    <property type="evidence" value="ECO:0007669"/>
    <property type="project" value="TreeGrafter"/>
</dbReference>
<dbReference type="InterPro" id="IPR055227">
    <property type="entry name" value="HRQ1_WHD"/>
</dbReference>
<dbReference type="Pfam" id="PF09369">
    <property type="entry name" value="MZB"/>
    <property type="match status" value="1"/>
</dbReference>
<dbReference type="Pfam" id="PF00270">
    <property type="entry name" value="DEAD"/>
    <property type="match status" value="1"/>
</dbReference>
<dbReference type="Pfam" id="PF00271">
    <property type="entry name" value="Helicase_C"/>
    <property type="match status" value="1"/>
</dbReference>
<dbReference type="GO" id="GO:0005524">
    <property type="term" value="F:ATP binding"/>
    <property type="evidence" value="ECO:0007669"/>
    <property type="project" value="UniProtKB-KW"/>
</dbReference>
<dbReference type="GO" id="GO:0036297">
    <property type="term" value="P:interstrand cross-link repair"/>
    <property type="evidence" value="ECO:0007669"/>
    <property type="project" value="TreeGrafter"/>
</dbReference>
<dbReference type="Pfam" id="PF22982">
    <property type="entry name" value="WHD_HRQ1"/>
    <property type="match status" value="1"/>
</dbReference>
<dbReference type="PANTHER" id="PTHR47957:SF3">
    <property type="entry name" value="ATP-DEPENDENT HELICASE HRQ1"/>
    <property type="match status" value="1"/>
</dbReference>
<evidence type="ECO:0000256" key="3">
    <source>
        <dbReference type="SAM" id="MobiDB-lite"/>
    </source>
</evidence>
<dbReference type="PROSITE" id="PS51192">
    <property type="entry name" value="HELICASE_ATP_BIND_1"/>
    <property type="match status" value="1"/>
</dbReference>
<dbReference type="CDD" id="cd18797">
    <property type="entry name" value="SF2_C_Hrq"/>
    <property type="match status" value="1"/>
</dbReference>
<dbReference type="STRING" id="205917.A0A4Y9Z7Y7"/>
<feature type="region of interest" description="Disordered" evidence="3">
    <location>
        <begin position="1"/>
        <end position="58"/>
    </location>
</feature>
<dbReference type="CDD" id="cd17923">
    <property type="entry name" value="DEXHc_Hrq1-like"/>
    <property type="match status" value="1"/>
</dbReference>
<dbReference type="Proteomes" id="UP000298327">
    <property type="component" value="Unassembled WGS sequence"/>
</dbReference>
<evidence type="ECO:0000313" key="7">
    <source>
        <dbReference type="Proteomes" id="UP000298327"/>
    </source>
</evidence>
<evidence type="ECO:0000259" key="4">
    <source>
        <dbReference type="PROSITE" id="PS51192"/>
    </source>
</evidence>
<feature type="compositionally biased region" description="Basic and acidic residues" evidence="3">
    <location>
        <begin position="49"/>
        <end position="58"/>
    </location>
</feature>
<dbReference type="SMART" id="SM00490">
    <property type="entry name" value="HELICc"/>
    <property type="match status" value="1"/>
</dbReference>
<comment type="caution">
    <text evidence="6">The sequence shown here is derived from an EMBL/GenBank/DDBJ whole genome shotgun (WGS) entry which is preliminary data.</text>
</comment>
<dbReference type="PROSITE" id="PS51194">
    <property type="entry name" value="HELICASE_CTER"/>
    <property type="match status" value="1"/>
</dbReference>
<feature type="compositionally biased region" description="Polar residues" evidence="3">
    <location>
        <begin position="22"/>
        <end position="39"/>
    </location>
</feature>
<dbReference type="GO" id="GO:0005634">
    <property type="term" value="C:nucleus"/>
    <property type="evidence" value="ECO:0007669"/>
    <property type="project" value="TreeGrafter"/>
</dbReference>
<reference evidence="6 7" key="1">
    <citation type="submission" date="2019-02" db="EMBL/GenBank/DDBJ databases">
        <title>Genome sequencing of the rare red list fungi Dentipellis fragilis.</title>
        <authorList>
            <person name="Buettner E."/>
            <person name="Kellner H."/>
        </authorList>
    </citation>
    <scope>NUCLEOTIDE SEQUENCE [LARGE SCALE GENOMIC DNA]</scope>
    <source>
        <strain evidence="6 7">DSM 105465</strain>
    </source>
</reference>
<evidence type="ECO:0000256" key="2">
    <source>
        <dbReference type="ARBA" id="ARBA00022840"/>
    </source>
</evidence>
<evidence type="ECO:0000259" key="5">
    <source>
        <dbReference type="PROSITE" id="PS51194"/>
    </source>
</evidence>
<dbReference type="Gene3D" id="3.40.50.300">
    <property type="entry name" value="P-loop containing nucleotide triphosphate hydrolases"/>
    <property type="match status" value="2"/>
</dbReference>
<organism evidence="6 7">
    <name type="scientific">Dentipellis fragilis</name>
    <dbReference type="NCBI Taxonomy" id="205917"/>
    <lineage>
        <taxon>Eukaryota</taxon>
        <taxon>Fungi</taxon>
        <taxon>Dikarya</taxon>
        <taxon>Basidiomycota</taxon>
        <taxon>Agaricomycotina</taxon>
        <taxon>Agaricomycetes</taxon>
        <taxon>Russulales</taxon>
        <taxon>Hericiaceae</taxon>
        <taxon>Dentipellis</taxon>
    </lineage>
</organism>
<keyword evidence="1" id="KW-0547">Nucleotide-binding</keyword>
<sequence>MVRSISPDGPGPSSTRNKRKVSSVSGTGDPAGSSTSRQPATKKRRPLGKGKEKEKTEEDWPDYFQKVSPTVLVIALNTVLAFCSSRKHIAATFPVVRKSVEGLLKEPLDLAKVAELTALLPDMIKFAYEAKNSIRINATQTQHRERSPDFGKFQQEGTYGTQVREEEHVLILDFADNSKGKKTPINQTFTLPPALTPAAVKKLIEKRNERFVEAVNKQVMPSSTSDTEDPAVLLQEAARDCIPINPSAQSLVAFSNTTGKELDTVPDSINRPSISETIENIKEEEWYKDQIAWTRTFPSKEGQLALLEQPLPRAIRQAFKESRNISSLYTHQVAAIDALARNSNVIVSTSTASGKSVIYQAPVLRFLRDDKAATAIFIYPTKALAQDQKAVLEQLLSVCPGLESVRVATYDGDTSQEDRPAIRENASIIFTNFDTIHASILPHEDLWRRFLKNLKIVAVDELHYYHDLFGSHVAMVMRRLRRICAAVGNRHVRFISCSATIGKPTVHMKKIFGLDDVEAVTKDGAPSGRKDFLIWNPPWIDPSDPKFGKHSSITEATGLMRYLMKRGIRVILFCKIRKACELAMKAIRTDLSAEGRHDVLDRVMAYRGGYSQEDRRKIEHEAFSGNLLGIVATNALELGVDIGVLDAVIMLGFPFGLASLRQQIGRAGRRARDALAVLVLDDTPIDQHYLHNPNELFDKPMDDLVVDLDNKFIVESHLQCAAHEMPMTLEDEKWFGPLTKEICETKLVKDRDGWYHTNSKFLPYPAKHVSLRGAEEETYSVIDVSNLKKGGSAQILEEVEVSRALFELYEGAIFIHQGIPFLVKEISHDNMTAKVIRTDANWITSPRDFTDVDAVETHRIKEIKKSPYRAFYGRVDVKTVVFGFFKTRNKVILDVVDVDMPPYERTTMGMWIDIPLPTLAFMKERGINPAEAIHSAEHAFLNRFSLAAELRTECKAAEKEYKAATSQRKRPARLIFYDVIGNSGIAAKAFDHTSEILNDALVAVSTCPCEDGCGNCISSPSCKENNTVASKLGALVVLQALLSIEVNSNTVPYLIDNTHETVIAADTVKAVQGVVVETDSN</sequence>
<gene>
    <name evidence="6" type="ORF">EVG20_g2477</name>
</gene>
<dbReference type="PANTHER" id="PTHR47957">
    <property type="entry name" value="ATP-DEPENDENT HELICASE HRQ1"/>
    <property type="match status" value="1"/>
</dbReference>
<feature type="domain" description="Helicase ATP-binding" evidence="4">
    <location>
        <begin position="336"/>
        <end position="519"/>
    </location>
</feature>
<dbReference type="GO" id="GO:0043138">
    <property type="term" value="F:3'-5' DNA helicase activity"/>
    <property type="evidence" value="ECO:0007669"/>
    <property type="project" value="TreeGrafter"/>
</dbReference>
<dbReference type="InterPro" id="IPR011545">
    <property type="entry name" value="DEAD/DEAH_box_helicase_dom"/>
</dbReference>
<dbReference type="InterPro" id="IPR001650">
    <property type="entry name" value="Helicase_C-like"/>
</dbReference>
<evidence type="ECO:0000256" key="1">
    <source>
        <dbReference type="ARBA" id="ARBA00022741"/>
    </source>
</evidence>
<dbReference type="AlphaFoldDB" id="A0A4Y9Z7Y7"/>
<evidence type="ECO:0008006" key="8">
    <source>
        <dbReference type="Google" id="ProtNLM"/>
    </source>
</evidence>
<dbReference type="SUPFAM" id="SSF52540">
    <property type="entry name" value="P-loop containing nucleoside triphosphate hydrolases"/>
    <property type="match status" value="1"/>
</dbReference>
<dbReference type="GO" id="GO:0003676">
    <property type="term" value="F:nucleic acid binding"/>
    <property type="evidence" value="ECO:0007669"/>
    <property type="project" value="InterPro"/>
</dbReference>
<dbReference type="InterPro" id="IPR014001">
    <property type="entry name" value="Helicase_ATP-bd"/>
</dbReference>
<feature type="domain" description="Helicase C-terminal" evidence="5">
    <location>
        <begin position="558"/>
        <end position="712"/>
    </location>
</feature>
<protein>
    <recommendedName>
        <fullName evidence="8">Helicase ATP-binding domain-containing protein</fullName>
    </recommendedName>
</protein>